<organism evidence="3 4">
    <name type="scientific">Mycobacterium paraffinicum</name>
    <dbReference type="NCBI Taxonomy" id="53378"/>
    <lineage>
        <taxon>Bacteria</taxon>
        <taxon>Bacillati</taxon>
        <taxon>Actinomycetota</taxon>
        <taxon>Actinomycetes</taxon>
        <taxon>Mycobacteriales</taxon>
        <taxon>Mycobacteriaceae</taxon>
        <taxon>Mycobacterium</taxon>
    </lineage>
</organism>
<keyword evidence="4" id="KW-1185">Reference proteome</keyword>
<protein>
    <submittedName>
        <fullName evidence="3">DUF427 domain-containing protein</fullName>
    </submittedName>
</protein>
<dbReference type="InterPro" id="IPR007361">
    <property type="entry name" value="DUF427"/>
</dbReference>
<feature type="region of interest" description="Disordered" evidence="1">
    <location>
        <begin position="1"/>
        <end position="21"/>
    </location>
</feature>
<evidence type="ECO:0000313" key="4">
    <source>
        <dbReference type="Proteomes" id="UP001501417"/>
    </source>
</evidence>
<sequence length="165" mass="17764">MSRSGSEGAGPRQESVWDYPRPPRVEPFTGRITVELGGVVIASTRRAWRVLETSHPPTYYLPRDAFTEAALRETSGSSWCEWKGRATYYDLFGGGVVAPKSAWSYLSPTPGFEAIAGAVAVMAANVDRCTVNGEVVTPQPGGFYGGWITSWVTGPFKGVPGSTGW</sequence>
<dbReference type="RefSeq" id="WP_264046428.1">
    <property type="nucleotide sequence ID" value="NZ_BAABGF010000041.1"/>
</dbReference>
<dbReference type="PANTHER" id="PTHR43058">
    <property type="entry name" value="SLR0655 PROTEIN"/>
    <property type="match status" value="1"/>
</dbReference>
<dbReference type="InterPro" id="IPR038694">
    <property type="entry name" value="DUF427_sf"/>
</dbReference>
<proteinExistence type="predicted"/>
<gene>
    <name evidence="3" type="ORF">GCM10023161_34880</name>
</gene>
<dbReference type="Proteomes" id="UP001501417">
    <property type="component" value="Unassembled WGS sequence"/>
</dbReference>
<evidence type="ECO:0000313" key="3">
    <source>
        <dbReference type="EMBL" id="GAA4290363.1"/>
    </source>
</evidence>
<dbReference type="EMBL" id="BAABGF010000041">
    <property type="protein sequence ID" value="GAA4290363.1"/>
    <property type="molecule type" value="Genomic_DNA"/>
</dbReference>
<dbReference type="Gene3D" id="2.170.150.40">
    <property type="entry name" value="Domain of unknown function (DUF427)"/>
    <property type="match status" value="1"/>
</dbReference>
<evidence type="ECO:0000259" key="2">
    <source>
        <dbReference type="Pfam" id="PF04248"/>
    </source>
</evidence>
<dbReference type="PANTHER" id="PTHR43058:SF1">
    <property type="entry name" value="DUF427 DOMAIN-CONTAINING PROTEIN"/>
    <property type="match status" value="1"/>
</dbReference>
<feature type="domain" description="DUF427" evidence="2">
    <location>
        <begin position="32"/>
        <end position="123"/>
    </location>
</feature>
<evidence type="ECO:0000256" key="1">
    <source>
        <dbReference type="SAM" id="MobiDB-lite"/>
    </source>
</evidence>
<name>A0ABP8EZE4_9MYCO</name>
<comment type="caution">
    <text evidence="3">The sequence shown here is derived from an EMBL/GenBank/DDBJ whole genome shotgun (WGS) entry which is preliminary data.</text>
</comment>
<reference evidence="4" key="1">
    <citation type="journal article" date="2019" name="Int. J. Syst. Evol. Microbiol.">
        <title>The Global Catalogue of Microorganisms (GCM) 10K type strain sequencing project: providing services to taxonomists for standard genome sequencing and annotation.</title>
        <authorList>
            <consortium name="The Broad Institute Genomics Platform"/>
            <consortium name="The Broad Institute Genome Sequencing Center for Infectious Disease"/>
            <person name="Wu L."/>
            <person name="Ma J."/>
        </authorList>
    </citation>
    <scope>NUCLEOTIDE SEQUENCE [LARGE SCALE GENOMIC DNA]</scope>
    <source>
        <strain evidence="4">JCM 17782</strain>
    </source>
</reference>
<dbReference type="Pfam" id="PF04248">
    <property type="entry name" value="NTP_transf_9"/>
    <property type="match status" value="1"/>
</dbReference>
<accession>A0ABP8EZE4</accession>